<evidence type="ECO:0000256" key="1">
    <source>
        <dbReference type="SAM" id="MobiDB-lite"/>
    </source>
</evidence>
<keyword evidence="3" id="KW-1185">Reference proteome</keyword>
<organism evidence="2 3">
    <name type="scientific">Candidatus Filomicrobium marinum</name>
    <dbReference type="NCBI Taxonomy" id="1608628"/>
    <lineage>
        <taxon>Bacteria</taxon>
        <taxon>Pseudomonadati</taxon>
        <taxon>Pseudomonadota</taxon>
        <taxon>Alphaproteobacteria</taxon>
        <taxon>Hyphomicrobiales</taxon>
        <taxon>Hyphomicrobiaceae</taxon>
        <taxon>Filomicrobium</taxon>
    </lineage>
</organism>
<accession>A0A0D6JJG8</accession>
<feature type="compositionally biased region" description="Low complexity" evidence="1">
    <location>
        <begin position="71"/>
        <end position="83"/>
    </location>
</feature>
<protein>
    <submittedName>
        <fullName evidence="2">Uncharacterized protein</fullName>
    </submittedName>
</protein>
<dbReference type="Proteomes" id="UP000033187">
    <property type="component" value="Chromosome 1"/>
</dbReference>
<dbReference type="EMBL" id="LN829119">
    <property type="protein sequence ID" value="CPR22071.1"/>
    <property type="molecule type" value="Genomic_DNA"/>
</dbReference>
<reference evidence="3" key="1">
    <citation type="submission" date="2015-02" db="EMBL/GenBank/DDBJ databases">
        <authorList>
            <person name="Chooi Y.-H."/>
        </authorList>
    </citation>
    <scope>NUCLEOTIDE SEQUENCE [LARGE SCALE GENOMIC DNA]</scope>
    <source>
        <strain evidence="3">strain Y</strain>
    </source>
</reference>
<dbReference type="KEGG" id="fiy:BN1229_v1_3504"/>
<name>A0A0D6JJG8_9HYPH</name>
<feature type="region of interest" description="Disordered" evidence="1">
    <location>
        <begin position="47"/>
        <end position="83"/>
    </location>
</feature>
<feature type="compositionally biased region" description="Polar residues" evidence="1">
    <location>
        <begin position="59"/>
        <end position="69"/>
    </location>
</feature>
<proteinExistence type="predicted"/>
<gene>
    <name evidence="2" type="ORF">YBN1229_v1_3504</name>
</gene>
<evidence type="ECO:0000313" key="3">
    <source>
        <dbReference type="Proteomes" id="UP000033187"/>
    </source>
</evidence>
<feature type="region of interest" description="Disordered" evidence="1">
    <location>
        <begin position="1"/>
        <end position="21"/>
    </location>
</feature>
<sequence length="83" mass="9624">MSNASSPEHHRRYDRREQHLPVARALKRLRIPSMRPPRTKVSRFKLQFGPSGENAELLRTSNQTSQARTSRALPRQRLLPLPS</sequence>
<evidence type="ECO:0000313" key="2">
    <source>
        <dbReference type="EMBL" id="CPR22071.1"/>
    </source>
</evidence>
<dbReference type="AlphaFoldDB" id="A0A0D6JJG8"/>